<feature type="chain" id="PRO_5046865426" evidence="1">
    <location>
        <begin position="26"/>
        <end position="249"/>
    </location>
</feature>
<dbReference type="RefSeq" id="WP_313874994.1">
    <property type="nucleotide sequence ID" value="NZ_JAVBIK010000001.1"/>
</dbReference>
<evidence type="ECO:0000259" key="2">
    <source>
        <dbReference type="Pfam" id="PF07589"/>
    </source>
</evidence>
<dbReference type="NCBIfam" id="TIGR02595">
    <property type="entry name" value="PEP_CTERM"/>
    <property type="match status" value="1"/>
</dbReference>
<gene>
    <name evidence="3" type="ORF">RAE19_11410</name>
</gene>
<reference evidence="3 4" key="1">
    <citation type="submission" date="2023-08" db="EMBL/GenBank/DDBJ databases">
        <title>Rhodoferax potami sp. nov. and Rhodoferax mekongensis sp. nov., isolated from the Mekong River in Thailand.</title>
        <authorList>
            <person name="Kitikhun S."/>
            <person name="Charoenyingcharoen P."/>
            <person name="Siriarchawattana P."/>
            <person name="Likhitrattanapisal S."/>
            <person name="Nilsakha T."/>
            <person name="Chanpet A."/>
            <person name="Rattanawaree P."/>
            <person name="Ingsriswang S."/>
        </authorList>
    </citation>
    <scope>NUCLEOTIDE SEQUENCE [LARGE SCALE GENOMIC DNA]</scope>
    <source>
        <strain evidence="3 4">TBRC 17660</strain>
    </source>
</reference>
<evidence type="ECO:0000256" key="1">
    <source>
        <dbReference type="SAM" id="SignalP"/>
    </source>
</evidence>
<keyword evidence="1" id="KW-0732">Signal</keyword>
<evidence type="ECO:0000313" key="3">
    <source>
        <dbReference type="EMBL" id="MDT7519311.1"/>
    </source>
</evidence>
<dbReference type="Pfam" id="PF07589">
    <property type="entry name" value="PEP-CTERM"/>
    <property type="match status" value="1"/>
</dbReference>
<proteinExistence type="predicted"/>
<sequence length="249" mass="25089">MSHTIFKFKSTLLAALLCSATAAMAATPASPSVFFGPTPYLSSSDIPIGFYSAAGATVLDNLEDGSLHSSLIGSGGGSVLAAGFAGIRDSVDSDDGVLNGTCGPQTAGRCVSWFNGNGNSGATFTFQGAGALPTAFGLVWTDGAGTVTFSAMDADGQSLGSISSSSFPDGSFAAGTAEDRFFGVQFAGGIRSITIKNSGGGIEVDHIQYGQMAAAVPEPETYALLLAGLGLMGAAVRRRNRMGTNRALD</sequence>
<evidence type="ECO:0000313" key="4">
    <source>
        <dbReference type="Proteomes" id="UP001321700"/>
    </source>
</evidence>
<keyword evidence="4" id="KW-1185">Reference proteome</keyword>
<feature type="signal peptide" evidence="1">
    <location>
        <begin position="1"/>
        <end position="25"/>
    </location>
</feature>
<feature type="domain" description="Ice-binding protein C-terminal" evidence="2">
    <location>
        <begin position="215"/>
        <end position="239"/>
    </location>
</feature>
<protein>
    <submittedName>
        <fullName evidence="3">PEP-CTERM sorting domain-containing protein</fullName>
    </submittedName>
</protein>
<dbReference type="InterPro" id="IPR013424">
    <property type="entry name" value="Ice-binding_C"/>
</dbReference>
<accession>A0ABU3KND1</accession>
<dbReference type="EMBL" id="JAVBIK010000001">
    <property type="protein sequence ID" value="MDT7519311.1"/>
    <property type="molecule type" value="Genomic_DNA"/>
</dbReference>
<dbReference type="Proteomes" id="UP001321700">
    <property type="component" value="Unassembled WGS sequence"/>
</dbReference>
<organism evidence="3 4">
    <name type="scientific">Rhodoferax potami</name>
    <dbReference type="NCBI Taxonomy" id="3068338"/>
    <lineage>
        <taxon>Bacteria</taxon>
        <taxon>Pseudomonadati</taxon>
        <taxon>Pseudomonadota</taxon>
        <taxon>Betaproteobacteria</taxon>
        <taxon>Burkholderiales</taxon>
        <taxon>Comamonadaceae</taxon>
        <taxon>Rhodoferax</taxon>
    </lineage>
</organism>
<comment type="caution">
    <text evidence="3">The sequence shown here is derived from an EMBL/GenBank/DDBJ whole genome shotgun (WGS) entry which is preliminary data.</text>
</comment>
<name>A0ABU3KND1_9BURK</name>